<evidence type="ECO:0000256" key="1">
    <source>
        <dbReference type="ARBA" id="ARBA00007532"/>
    </source>
</evidence>
<evidence type="ECO:0000256" key="4">
    <source>
        <dbReference type="ARBA" id="ARBA00022827"/>
    </source>
</evidence>
<evidence type="ECO:0000256" key="3">
    <source>
        <dbReference type="ARBA" id="ARBA00022630"/>
    </source>
</evidence>
<keyword evidence="12" id="KW-0520">NAD</keyword>
<keyword evidence="4 12" id="KW-0274">FAD</keyword>
<feature type="binding site" evidence="12">
    <location>
        <position position="328"/>
    </location>
    <ligand>
        <name>FAD</name>
        <dbReference type="ChEBI" id="CHEBI:57692"/>
    </ligand>
</feature>
<dbReference type="RefSeq" id="XP_022188668.2">
    <property type="nucleotide sequence ID" value="XM_022332976.2"/>
</dbReference>
<evidence type="ECO:0000256" key="12">
    <source>
        <dbReference type="PIRSR" id="PIRSR000350-3"/>
    </source>
</evidence>
<feature type="binding site" evidence="12">
    <location>
        <begin position="195"/>
        <end position="202"/>
    </location>
    <ligand>
        <name>NAD(+)</name>
        <dbReference type="ChEBI" id="CHEBI:57540"/>
    </ligand>
</feature>
<dbReference type="Pfam" id="PF02852">
    <property type="entry name" value="Pyr_redox_dim"/>
    <property type="match status" value="1"/>
</dbReference>
<dbReference type="EMBL" id="KU932419">
    <property type="protein sequence ID" value="APA34055.1"/>
    <property type="molecule type" value="mRNA"/>
</dbReference>
<feature type="active site" description="Proton acceptor" evidence="11">
    <location>
        <position position="466"/>
    </location>
</feature>
<dbReference type="InterPro" id="IPR046952">
    <property type="entry name" value="GSHR/TRXR-like"/>
</dbReference>
<dbReference type="PRINTS" id="PR00411">
    <property type="entry name" value="PNDRDTASEI"/>
</dbReference>
<dbReference type="InterPro" id="IPR023753">
    <property type="entry name" value="FAD/NAD-binding_dom"/>
</dbReference>
<name>A0A1I9WLN5_NILLU</name>
<evidence type="ECO:0000256" key="8">
    <source>
        <dbReference type="ARBA" id="ARBA00023284"/>
    </source>
</evidence>
<dbReference type="InterPro" id="IPR016156">
    <property type="entry name" value="FAD/NAD-linked_Rdtase_dimer_sf"/>
</dbReference>
<keyword evidence="8 14" id="KW-0676">Redox-active center</keyword>
<dbReference type="GO" id="GO:0004362">
    <property type="term" value="F:glutathione-disulfide reductase (NADPH) activity"/>
    <property type="evidence" value="ECO:0007669"/>
    <property type="project" value="TreeGrafter"/>
</dbReference>
<feature type="disulfide bond" description="Redox-active" evidence="13">
    <location>
        <begin position="56"/>
        <end position="61"/>
    </location>
</feature>
<dbReference type="InterPro" id="IPR006338">
    <property type="entry name" value="Thioredoxin/glutathione_Rdtase"/>
</dbReference>
<dbReference type="PIRSF" id="PIRSF000350">
    <property type="entry name" value="Mercury_reductase_MerA"/>
    <property type="match status" value="1"/>
</dbReference>
<dbReference type="GO" id="GO:0005739">
    <property type="term" value="C:mitochondrion"/>
    <property type="evidence" value="ECO:0007669"/>
    <property type="project" value="TreeGrafter"/>
</dbReference>
<evidence type="ECO:0000256" key="2">
    <source>
        <dbReference type="ARBA" id="ARBA00012610"/>
    </source>
</evidence>
<dbReference type="SUPFAM" id="SSF51905">
    <property type="entry name" value="FAD/NAD(P)-binding domain"/>
    <property type="match status" value="1"/>
</dbReference>
<dbReference type="Gene3D" id="3.50.50.60">
    <property type="entry name" value="FAD/NAD(P)-binding domain"/>
    <property type="match status" value="2"/>
</dbReference>
<evidence type="ECO:0000259" key="16">
    <source>
        <dbReference type="Pfam" id="PF07992"/>
    </source>
</evidence>
<comment type="function">
    <text evidence="10">Thioredoxin system is a major player in glutathione metabolism, due to the demonstrated absence of a glutathione reductase. Functionally interacts with the Sod/Cat reactive oxidation species (ROS) defense system and thereby has a role in preadult development and life span. Lack of a glutathione reductase suggests antioxidant defense in Drosophila, and probably in related insects, differs fundamentally from that in other organisms.</text>
</comment>
<dbReference type="AlphaFoldDB" id="A0A1I9WLN5"/>
<keyword evidence="6 14" id="KW-0560">Oxidoreductase</keyword>
<evidence type="ECO:0000256" key="7">
    <source>
        <dbReference type="ARBA" id="ARBA00023157"/>
    </source>
</evidence>
<comment type="cofactor">
    <cofactor evidence="12">
        <name>FAD</name>
        <dbReference type="ChEBI" id="CHEBI:57692"/>
    </cofactor>
    <text evidence="12">Binds 1 FAD per subunit.</text>
</comment>
<dbReference type="GO" id="GO:0034599">
    <property type="term" value="P:cellular response to oxidative stress"/>
    <property type="evidence" value="ECO:0007669"/>
    <property type="project" value="TreeGrafter"/>
</dbReference>
<dbReference type="InterPro" id="IPR012999">
    <property type="entry name" value="Pyr_OxRdtase_I_AS"/>
</dbReference>
<dbReference type="OrthoDB" id="5956163at2759"/>
<evidence type="ECO:0000256" key="10">
    <source>
        <dbReference type="ARBA" id="ARBA00054062"/>
    </source>
</evidence>
<feature type="domain" description="FAD/NAD(P)-binding" evidence="16">
    <location>
        <begin position="9"/>
        <end position="344"/>
    </location>
</feature>
<keyword evidence="5" id="KW-0521">NADP</keyword>
<protein>
    <recommendedName>
        <fullName evidence="2">thioredoxin-disulfide reductase (NADPH)</fullName>
        <ecNumber evidence="2">1.8.1.9</ecNumber>
    </recommendedName>
</protein>
<dbReference type="GO" id="GO:0004791">
    <property type="term" value="F:thioredoxin-disulfide reductase (NADPH) activity"/>
    <property type="evidence" value="ECO:0007669"/>
    <property type="project" value="UniProtKB-EC"/>
</dbReference>
<dbReference type="InterPro" id="IPR004099">
    <property type="entry name" value="Pyr_nucl-diS_OxRdtase_dimer"/>
</dbReference>
<dbReference type="GO" id="GO:0045454">
    <property type="term" value="P:cell redox homeostasis"/>
    <property type="evidence" value="ECO:0007669"/>
    <property type="project" value="InterPro"/>
</dbReference>
<organism evidence="17">
    <name type="scientific">Nilaparvata lugens</name>
    <name type="common">Brown planthopper</name>
    <dbReference type="NCBI Taxonomy" id="108931"/>
    <lineage>
        <taxon>Eukaryota</taxon>
        <taxon>Metazoa</taxon>
        <taxon>Ecdysozoa</taxon>
        <taxon>Arthropoda</taxon>
        <taxon>Hexapoda</taxon>
        <taxon>Insecta</taxon>
        <taxon>Pterygota</taxon>
        <taxon>Neoptera</taxon>
        <taxon>Paraneoptera</taxon>
        <taxon>Hemiptera</taxon>
        <taxon>Auchenorrhyncha</taxon>
        <taxon>Fulgoroidea</taxon>
        <taxon>Delphacidae</taxon>
        <taxon>Delphacinae</taxon>
        <taxon>Nilaparvata</taxon>
    </lineage>
</organism>
<dbReference type="PROSITE" id="PS00076">
    <property type="entry name" value="PYRIDINE_REDOX_1"/>
    <property type="match status" value="1"/>
</dbReference>
<keyword evidence="12" id="KW-0547">Nucleotide-binding</keyword>
<dbReference type="CTD" id="31760"/>
<evidence type="ECO:0000256" key="9">
    <source>
        <dbReference type="ARBA" id="ARBA00048132"/>
    </source>
</evidence>
<dbReference type="GO" id="GO:0005829">
    <property type="term" value="C:cytosol"/>
    <property type="evidence" value="ECO:0007669"/>
    <property type="project" value="TreeGrafter"/>
</dbReference>
<dbReference type="NCBIfam" id="TIGR01438">
    <property type="entry name" value="TGR"/>
    <property type="match status" value="1"/>
</dbReference>
<evidence type="ECO:0000256" key="6">
    <source>
        <dbReference type="ARBA" id="ARBA00023002"/>
    </source>
</evidence>
<dbReference type="InterPro" id="IPR036188">
    <property type="entry name" value="FAD/NAD-bd_sf"/>
</dbReference>
<dbReference type="PANTHER" id="PTHR42737">
    <property type="entry name" value="GLUTATHIONE REDUCTASE"/>
    <property type="match status" value="1"/>
</dbReference>
<dbReference type="FunFam" id="3.50.50.60:FF:000190">
    <property type="entry name" value="Thioredoxin reductase"/>
    <property type="match status" value="1"/>
</dbReference>
<evidence type="ECO:0000259" key="15">
    <source>
        <dbReference type="Pfam" id="PF02852"/>
    </source>
</evidence>
<comment type="catalytic activity">
    <reaction evidence="9">
        <text>[thioredoxin]-dithiol + NADP(+) = [thioredoxin]-disulfide + NADPH + H(+)</text>
        <dbReference type="Rhea" id="RHEA:20345"/>
        <dbReference type="Rhea" id="RHEA-COMP:10698"/>
        <dbReference type="Rhea" id="RHEA-COMP:10700"/>
        <dbReference type="ChEBI" id="CHEBI:15378"/>
        <dbReference type="ChEBI" id="CHEBI:29950"/>
        <dbReference type="ChEBI" id="CHEBI:50058"/>
        <dbReference type="ChEBI" id="CHEBI:57783"/>
        <dbReference type="ChEBI" id="CHEBI:58349"/>
        <dbReference type="EC" id="1.8.1.9"/>
    </reaction>
</comment>
<evidence type="ECO:0000256" key="5">
    <source>
        <dbReference type="ARBA" id="ARBA00022857"/>
    </source>
</evidence>
<dbReference type="EC" id="1.8.1.9" evidence="2"/>
<dbReference type="GeneID" id="111047260"/>
<dbReference type="Gene3D" id="3.30.390.30">
    <property type="match status" value="1"/>
</dbReference>
<keyword evidence="3 14" id="KW-0285">Flavoprotein</keyword>
<dbReference type="GO" id="GO:0050660">
    <property type="term" value="F:flavin adenine dinucleotide binding"/>
    <property type="evidence" value="ECO:0007669"/>
    <property type="project" value="InterPro"/>
</dbReference>
<feature type="binding site" evidence="12">
    <location>
        <position position="287"/>
    </location>
    <ligand>
        <name>NAD(+)</name>
        <dbReference type="ChEBI" id="CHEBI:57540"/>
    </ligand>
</feature>
<dbReference type="Pfam" id="PF07992">
    <property type="entry name" value="Pyr_redox_2"/>
    <property type="match status" value="1"/>
</dbReference>
<dbReference type="InterPro" id="IPR001100">
    <property type="entry name" value="Pyr_nuc-diS_OxRdtase"/>
</dbReference>
<evidence type="ECO:0000256" key="13">
    <source>
        <dbReference type="PIRSR" id="PIRSR000350-4"/>
    </source>
</evidence>
<evidence type="ECO:0000256" key="14">
    <source>
        <dbReference type="RuleBase" id="RU003691"/>
    </source>
</evidence>
<dbReference type="PRINTS" id="PR00368">
    <property type="entry name" value="FADPNR"/>
</dbReference>
<sequence>MAPVGVEEYDLVVIGGGSGGLACAKEAATKYNKKVAVFDFVVPSPLGTTWGLGGTCVNVGCIPKKLFHQAALLGEAIEDSKFYGWEHADKPKHNWETLKSAVNDHIKSVNWVTRVELRDKKVQYLNALASFVDPHTVKGVTKANKEMLVKGEQIVIAIGGRPNYPPLFEGAREHCITSDDIFSLQKPPGDTLVVGAGYIGLECAGFLRGLGYNATVMVRSVVLREFDQGMAALIQDYMAEKGVKFMLKCEPRKIVKRDDGKFVVTYVDNANGTTQEAVYDTVLCATGRHPQTDVLNLESAGVEYNKGNGKIDAVNEATNVPHIFAVGDVLLNKPELTPVAIHAGKLLARRMYGGSTHNMDYENVATTVFTPLEYGCVGLSEEKAIQRFTNDKLEVYHAFYKPTEWFIPQRDPKHCYVKVIALREAPHTVLGLHFVGWNAGEVIQGFAAAVKCGMTMEQLQNTVGIHPTLAEELTRIWITKRSGLDPKPQSCCS</sequence>
<keyword evidence="7" id="KW-1015">Disulfide bond</keyword>
<dbReference type="PANTHER" id="PTHR42737:SF7">
    <property type="entry name" value="THIOREDOXIN-DISULFIDE REDUCTASE"/>
    <property type="match status" value="1"/>
</dbReference>
<proteinExistence type="evidence at transcript level"/>
<dbReference type="SUPFAM" id="SSF55424">
    <property type="entry name" value="FAD/NAD-linked reductases, dimerisation (C-terminal) domain"/>
    <property type="match status" value="1"/>
</dbReference>
<accession>A0A1I9WLN5</accession>
<evidence type="ECO:0000256" key="11">
    <source>
        <dbReference type="PIRSR" id="PIRSR000350-2"/>
    </source>
</evidence>
<evidence type="ECO:0000313" key="17">
    <source>
        <dbReference type="EMBL" id="APA34055.1"/>
    </source>
</evidence>
<feature type="binding site" evidence="12">
    <location>
        <position position="65"/>
    </location>
    <ligand>
        <name>FAD</name>
        <dbReference type="ChEBI" id="CHEBI:57692"/>
    </ligand>
</feature>
<reference evidence="17" key="1">
    <citation type="journal article" date="2016" name="BMC Genomics">
        <title>Seminal fluid protein genes of the brown planthopper, Nilaparvata lugens.</title>
        <authorList>
            <person name="Yu B."/>
            <person name="Li D.T."/>
            <person name="Lu J.B."/>
            <person name="Zhang W.X."/>
            <person name="Zhang C.X."/>
        </authorList>
    </citation>
    <scope>NUCLEOTIDE SEQUENCE</scope>
    <source>
        <strain evidence="17">NlSFP_unconfirmed_comp33578</strain>
    </source>
</reference>
<comment type="similarity">
    <text evidence="1 14">Belongs to the class-I pyridine nucleotide-disulfide oxidoreductase family.</text>
</comment>
<dbReference type="FunFam" id="3.30.390.30:FF:000004">
    <property type="entry name" value="Thioredoxin reductase 1, cytoplasmic"/>
    <property type="match status" value="1"/>
</dbReference>
<feature type="domain" description="Pyridine nucleotide-disulphide oxidoreductase dimerisation" evidence="15">
    <location>
        <begin position="364"/>
        <end position="474"/>
    </location>
</feature>
<dbReference type="GO" id="GO:0006749">
    <property type="term" value="P:glutathione metabolic process"/>
    <property type="evidence" value="ECO:0007669"/>
    <property type="project" value="TreeGrafter"/>
</dbReference>